<dbReference type="AlphaFoldDB" id="A0A024HER6"/>
<dbReference type="KEGG" id="pkc:PKB_2208"/>
<accession>A0A024HER6</accession>
<dbReference type="InterPro" id="IPR021747">
    <property type="entry name" value="DUF3313"/>
</dbReference>
<dbReference type="Proteomes" id="UP000025241">
    <property type="component" value="Chromosome I"/>
</dbReference>
<evidence type="ECO:0000313" key="2">
    <source>
        <dbReference type="EMBL" id="CDF83555.1"/>
    </source>
</evidence>
<dbReference type="RefSeq" id="WP_043251634.1">
    <property type="nucleotide sequence ID" value="NZ_HG322950.1"/>
</dbReference>
<evidence type="ECO:0008006" key="4">
    <source>
        <dbReference type="Google" id="ProtNLM"/>
    </source>
</evidence>
<dbReference type="eggNOG" id="ENOG502Z8IX">
    <property type="taxonomic scope" value="Bacteria"/>
</dbReference>
<evidence type="ECO:0000313" key="3">
    <source>
        <dbReference type="Proteomes" id="UP000025241"/>
    </source>
</evidence>
<proteinExistence type="predicted"/>
<protein>
    <recommendedName>
        <fullName evidence="4">Lipoprotein</fullName>
    </recommendedName>
</protein>
<feature type="chain" id="PRO_5001529936" description="Lipoprotein" evidence="1">
    <location>
        <begin position="26"/>
        <end position="223"/>
    </location>
</feature>
<reference evidence="2 3" key="1">
    <citation type="submission" date="2013-03" db="EMBL/GenBank/DDBJ databases">
        <authorList>
            <person name="Linke B."/>
        </authorList>
    </citation>
    <scope>NUCLEOTIDE SEQUENCE [LARGE SCALE GENOMIC DNA]</scope>
    <source>
        <strain evidence="2 3">B13</strain>
    </source>
</reference>
<dbReference type="PROSITE" id="PS51257">
    <property type="entry name" value="PROKAR_LIPOPROTEIN"/>
    <property type="match status" value="1"/>
</dbReference>
<feature type="signal peptide" evidence="1">
    <location>
        <begin position="1"/>
        <end position="25"/>
    </location>
</feature>
<dbReference type="OrthoDB" id="6192874at2"/>
<sequence length="223" mass="24390">MKKYAVLVPLLVLPLLFGCSSNKVAPEDYSGFLGDYSRLTEQENASGTKVQAWIDPNLNLTRYTSVYIEPTQYFPKPNPTDKISQQTLDQISAYYNQVLKREFGQVLRVVDQPVTDTLVVRAAITGVSSHTQSLHAYEVIPIALIAAGVSTATGIRDQDTVIATEAAFIDGGNSKVVAEVVRKGTGHPLENSSQALTANDLKGVLDGWAKDMRLSYTKLRTLK</sequence>
<dbReference type="PATRIC" id="fig|1301098.3.peg.2203"/>
<organism evidence="2 3">
    <name type="scientific">Pseudomonas knackmussii (strain DSM 6978 / CCUG 54928 / LMG 23759 / B13)</name>
    <dbReference type="NCBI Taxonomy" id="1301098"/>
    <lineage>
        <taxon>Bacteria</taxon>
        <taxon>Pseudomonadati</taxon>
        <taxon>Pseudomonadota</taxon>
        <taxon>Gammaproteobacteria</taxon>
        <taxon>Pseudomonadales</taxon>
        <taxon>Pseudomonadaceae</taxon>
        <taxon>Pseudomonas</taxon>
    </lineage>
</organism>
<dbReference type="EMBL" id="HG322950">
    <property type="protein sequence ID" value="CDF83555.1"/>
    <property type="molecule type" value="Genomic_DNA"/>
</dbReference>
<keyword evidence="3" id="KW-1185">Reference proteome</keyword>
<gene>
    <name evidence="2" type="ORF">PKB_2208</name>
</gene>
<dbReference type="STRING" id="1301098.PKB_2208"/>
<dbReference type="HOGENOM" id="CLU_088489_0_0_6"/>
<dbReference type="Pfam" id="PF11769">
    <property type="entry name" value="DUF3313"/>
    <property type="match status" value="1"/>
</dbReference>
<reference evidence="2 3" key="2">
    <citation type="submission" date="2014-05" db="EMBL/GenBank/DDBJ databases">
        <title>Genome sequence of the 3-chlorobenzoate degrading bacterium Pseudomonas knackmussii B13 shows multiple evidence for horizontal gene transfer.</title>
        <authorList>
            <person name="Miyazaki R."/>
            <person name="Bertelli C."/>
            <person name="Falquet L."/>
            <person name="Robinson-Rechavi M."/>
            <person name="Gharib W."/>
            <person name="Roy S."/>
            <person name="Van der Meer J.R."/>
        </authorList>
    </citation>
    <scope>NUCLEOTIDE SEQUENCE [LARGE SCALE GENOMIC DNA]</scope>
    <source>
        <strain evidence="2 3">B13</strain>
    </source>
</reference>
<evidence type="ECO:0000256" key="1">
    <source>
        <dbReference type="SAM" id="SignalP"/>
    </source>
</evidence>
<keyword evidence="1" id="KW-0732">Signal</keyword>
<name>A0A024HER6_PSEKB</name>